<dbReference type="Proteomes" id="UP000015354">
    <property type="component" value="Unassembled WGS sequence"/>
</dbReference>
<keyword evidence="1" id="KW-0808">Transferase</keyword>
<evidence type="ECO:0000313" key="1">
    <source>
        <dbReference type="EMBL" id="EPY33379.1"/>
    </source>
</evidence>
<gene>
    <name evidence="1" type="ORF">STCU_02249</name>
</gene>
<dbReference type="GO" id="GO:0016740">
    <property type="term" value="F:transferase activity"/>
    <property type="evidence" value="ECO:0007669"/>
    <property type="project" value="UniProtKB-KW"/>
</dbReference>
<dbReference type="EMBL" id="ATMH01002249">
    <property type="protein sequence ID" value="EPY33379.1"/>
    <property type="molecule type" value="Genomic_DNA"/>
</dbReference>
<evidence type="ECO:0000313" key="2">
    <source>
        <dbReference type="Proteomes" id="UP000015354"/>
    </source>
</evidence>
<organism evidence="1 2">
    <name type="scientific">Strigomonas culicis</name>
    <dbReference type="NCBI Taxonomy" id="28005"/>
    <lineage>
        <taxon>Eukaryota</taxon>
        <taxon>Discoba</taxon>
        <taxon>Euglenozoa</taxon>
        <taxon>Kinetoplastea</taxon>
        <taxon>Metakinetoplastina</taxon>
        <taxon>Trypanosomatida</taxon>
        <taxon>Trypanosomatidae</taxon>
        <taxon>Strigomonadinae</taxon>
        <taxon>Strigomonas</taxon>
    </lineage>
</organism>
<protein>
    <submittedName>
        <fullName evidence="1">Histone acethyltransferase-like protein</fullName>
    </submittedName>
</protein>
<comment type="caution">
    <text evidence="1">The sequence shown here is derived from an EMBL/GenBank/DDBJ whole genome shotgun (WGS) entry which is preliminary data.</text>
</comment>
<name>S9UX71_9TRYP</name>
<accession>S9UX71</accession>
<proteinExistence type="predicted"/>
<sequence length="720" mass="81355">MVIRLGISFTFERTLHRSNKSSPHPPQRRTHGRHIEQIRGPVRWHYTVARIILRDRFHLILLNIKSRNGVWIPSVAHGCSWCAVVAQRLDKKCPTLRARQVIPFAAVVAPRTHPADDGDLRIPAILRDRFRAVQQTATDAAVLHLVRLLLLVVRRNEVAVDVQLPYERAGPQLAEGRLPVAYVQPQPQEAVNDEVVCGLDGEEDLRPLAALIRALGEHRVAQLGGRLLRALHLAAADALAPLPALLQFVRQQLPQVRHVDAAEDVVHGDVAYDAVEADPRVHAHLRVEQHVDERLHAVRAVLALLVPLLDDAEGRRLAGVDFPLVRLQVRRAQHVVEHAPVGLRRRAGQVGHQVDVHLEGAVLQQLDRPHRVLARRLAVDVVENGVVRVLDAQLDAGAAVPAQVHERAERHRVGARLQRDADDFALGGLIQQLLLHEGERRPARQRHVVEDGVRRVEEVADERLAVRRRIAFPRAAQHEQLHLVRRVPDRDERQHALLELTVGIELEAVRAPHAGLVQQVAARLPWFVGTVVAVPLAAELLAVGVRRGEDSHDQHAGLTARGLRDQELLDRQAAVGVTAWRRGRRRCPDILHFHRWTRRRGVAGNKVLVAGQQQRLLKGLAELLLQFALLLHNVLRGHGVGFDDGLHKLRRLFDLLLRKGIRVLFLQESLERRQLFDFTLHTGELLRGKPYRTFVFIRRGHLLAQQRRKGRRKERTSERI</sequence>
<dbReference type="AlphaFoldDB" id="S9UX71"/>
<keyword evidence="2" id="KW-1185">Reference proteome</keyword>
<reference evidence="1 2" key="1">
    <citation type="journal article" date="2013" name="PLoS ONE">
        <title>Predicting the Proteins of Angomonas deanei, Strigomonas culicis and Their Respective Endosymbionts Reveals New Aspects of the Trypanosomatidae Family.</title>
        <authorList>
            <person name="Motta M.C."/>
            <person name="Martins A.C."/>
            <person name="de Souza S.S."/>
            <person name="Catta-Preta C.M."/>
            <person name="Silva R."/>
            <person name="Klein C.C."/>
            <person name="de Almeida L.G."/>
            <person name="de Lima Cunha O."/>
            <person name="Ciapina L.P."/>
            <person name="Brocchi M."/>
            <person name="Colabardini A.C."/>
            <person name="de Araujo Lima B."/>
            <person name="Machado C.R."/>
            <person name="de Almeida Soares C.M."/>
            <person name="Probst C.M."/>
            <person name="de Menezes C.B."/>
            <person name="Thompson C.E."/>
            <person name="Bartholomeu D.C."/>
            <person name="Gradia D.F."/>
            <person name="Pavoni D.P."/>
            <person name="Grisard E.C."/>
            <person name="Fantinatti-Garboggini F."/>
            <person name="Marchini F.K."/>
            <person name="Rodrigues-Luiz G.F."/>
            <person name="Wagner G."/>
            <person name="Goldman G.H."/>
            <person name="Fietto J.L."/>
            <person name="Elias M.C."/>
            <person name="Goldman M.H."/>
            <person name="Sagot M.F."/>
            <person name="Pereira M."/>
            <person name="Stoco P.H."/>
            <person name="de Mendonca-Neto R.P."/>
            <person name="Teixeira S.M."/>
            <person name="Maciel T.E."/>
            <person name="de Oliveira Mendes T.A."/>
            <person name="Urmenyi T.P."/>
            <person name="de Souza W."/>
            <person name="Schenkman S."/>
            <person name="de Vasconcelos A.T."/>
        </authorList>
    </citation>
    <scope>NUCLEOTIDE SEQUENCE [LARGE SCALE GENOMIC DNA]</scope>
</reference>